<dbReference type="EMBL" id="JARJLG010000194">
    <property type="protein sequence ID" value="KAJ7730002.1"/>
    <property type="molecule type" value="Genomic_DNA"/>
</dbReference>
<dbReference type="AlphaFoldDB" id="A0AAD7HWU9"/>
<gene>
    <name evidence="2" type="ORF">DFH07DRAFT_781768</name>
</gene>
<feature type="region of interest" description="Disordered" evidence="1">
    <location>
        <begin position="539"/>
        <end position="567"/>
    </location>
</feature>
<keyword evidence="3" id="KW-1185">Reference proteome</keyword>
<evidence type="ECO:0008006" key="4">
    <source>
        <dbReference type="Google" id="ProtNLM"/>
    </source>
</evidence>
<dbReference type="Pfam" id="PF18758">
    <property type="entry name" value="KDZ"/>
    <property type="match status" value="1"/>
</dbReference>
<evidence type="ECO:0000313" key="3">
    <source>
        <dbReference type="Proteomes" id="UP001215280"/>
    </source>
</evidence>
<dbReference type="InterPro" id="IPR040521">
    <property type="entry name" value="KDZ"/>
</dbReference>
<comment type="caution">
    <text evidence="2">The sequence shown here is derived from an EMBL/GenBank/DDBJ whole genome shotgun (WGS) entry which is preliminary data.</text>
</comment>
<evidence type="ECO:0000313" key="2">
    <source>
        <dbReference type="EMBL" id="KAJ7730002.1"/>
    </source>
</evidence>
<feature type="compositionally biased region" description="Low complexity" evidence="1">
    <location>
        <begin position="541"/>
        <end position="564"/>
    </location>
</feature>
<dbReference type="PANTHER" id="PTHR33096">
    <property type="entry name" value="CXC2 DOMAIN-CONTAINING PROTEIN"/>
    <property type="match status" value="1"/>
</dbReference>
<dbReference type="Proteomes" id="UP001215280">
    <property type="component" value="Unassembled WGS sequence"/>
</dbReference>
<proteinExistence type="predicted"/>
<organism evidence="2 3">
    <name type="scientific">Mycena maculata</name>
    <dbReference type="NCBI Taxonomy" id="230809"/>
    <lineage>
        <taxon>Eukaryota</taxon>
        <taxon>Fungi</taxon>
        <taxon>Dikarya</taxon>
        <taxon>Basidiomycota</taxon>
        <taxon>Agaricomycotina</taxon>
        <taxon>Agaricomycetes</taxon>
        <taxon>Agaricomycetidae</taxon>
        <taxon>Agaricales</taxon>
        <taxon>Marasmiineae</taxon>
        <taxon>Mycenaceae</taxon>
        <taxon>Mycena</taxon>
    </lineage>
</organism>
<sequence>MATAAAASIRAITSPSSLTTTTTSAIARPRPSPLPLASCRPPLACRPCPGFWPAARPLRDVSHRVTGQAQRIKSAITRSQRPGRRWLLPASLCSAFADYLLPLRAPFGALSRLTPFSALSRLIRVLSPASSCVITRPNSAIEDREGTTLVIILPPRNRRKGLSGGATISYGTGRVGRSLTPGQHKETVKVKINRTGAQLAQERRIVSSQLSSLTSAQRAALLGDNAVMTDGAEGSYAEGWQDIDSDDEDALRQLPPGEEGDLHSHAGEADFQAIFDGVRPGRGDLRIRDDRLQKGVDSWNRQMPALVDAYLNLKAYGPADSTDIEGAWSLHVLGFEEHGPHSFSYNPGEVGANEALLRHGFIGSAPDRPVFAFPIRLFEIYRQLHRVCPRFSLDALSKTLTHLHHGPRKSSLRDQMSIAYDAYLSVLRGVEASSRVALGRTGPWYMDNVCAPCLYKTVDEPYLKFSWLGAMDGNNSLKWVDVILRAGNSRADDRVSVHDRWITPEQVDIFKDEVSESQKRPRGTGPQLADMHLSSSATLLPTPGSASPAASQPEQSTPAPSAPEIPGDDLDDDVAWLNVNELDALEAEELAKCINTCVDRWRAAGPDQRKKMFALFAISGIFLTVCRHGHVVVMCDMIRSGELYGKDIGLGYDIISLGSRVVAMRLRGVVPAFHGHAHNRACQVGWHPLYVEGVGLEDFEECERTFSQSNQLAGITRLCQRFHRQQALDEHFDFHDLDKHASSGNFIYQNYRQAIEKISLNRTYLDVLEQRLHTTDQDYEDALIAEQKYFKDLRSEPADVAHTVDYIELLLKLHTQSDDAEAAKTDFQQLDHHIINNGYTGAQIARVKTRYMATHEEVCRYEELHGITERWTPARKEYKDALVLATERHYKLCVSELERLVVGRLFETTKLGMSGVAYKMREKLSKALKTRAEAIRKALNRYNDAAAALTPPRPRLTWHSIINTASLAEFDWLRETREDIRSLPWAQPAVREAMVLYFGMKRATEEKVRLNVEIRRLVTFMLDDHVDYYRAIAKTLIPHPALAHELQRQWTFRTRINTSIAARLELTARLKGFTGSLFPGEREGRDVGLRDGIAPPLWLEEVLHLRTLTVEYEEPDDADHLNTAERRTYDVEGMAREGDFDESLVIDLLENLSTADNN</sequence>
<protein>
    <recommendedName>
        <fullName evidence="4">CxC2-like cysteine cluster KDZ transposase-associated domain-containing protein</fullName>
    </recommendedName>
</protein>
<name>A0AAD7HWU9_9AGAR</name>
<accession>A0AAD7HWU9</accession>
<evidence type="ECO:0000256" key="1">
    <source>
        <dbReference type="SAM" id="MobiDB-lite"/>
    </source>
</evidence>
<dbReference type="PANTHER" id="PTHR33096:SF1">
    <property type="entry name" value="CXC1-LIKE CYSTEINE CLUSTER ASSOCIATED WITH KDZ TRANSPOSASES DOMAIN-CONTAINING PROTEIN"/>
    <property type="match status" value="1"/>
</dbReference>
<reference evidence="2" key="1">
    <citation type="submission" date="2023-03" db="EMBL/GenBank/DDBJ databases">
        <title>Massive genome expansion in bonnet fungi (Mycena s.s.) driven by repeated elements and novel gene families across ecological guilds.</title>
        <authorList>
            <consortium name="Lawrence Berkeley National Laboratory"/>
            <person name="Harder C.B."/>
            <person name="Miyauchi S."/>
            <person name="Viragh M."/>
            <person name="Kuo A."/>
            <person name="Thoen E."/>
            <person name="Andreopoulos B."/>
            <person name="Lu D."/>
            <person name="Skrede I."/>
            <person name="Drula E."/>
            <person name="Henrissat B."/>
            <person name="Morin E."/>
            <person name="Kohler A."/>
            <person name="Barry K."/>
            <person name="LaButti K."/>
            <person name="Morin E."/>
            <person name="Salamov A."/>
            <person name="Lipzen A."/>
            <person name="Mereny Z."/>
            <person name="Hegedus B."/>
            <person name="Baldrian P."/>
            <person name="Stursova M."/>
            <person name="Weitz H."/>
            <person name="Taylor A."/>
            <person name="Grigoriev I.V."/>
            <person name="Nagy L.G."/>
            <person name="Martin F."/>
            <person name="Kauserud H."/>
        </authorList>
    </citation>
    <scope>NUCLEOTIDE SEQUENCE</scope>
    <source>
        <strain evidence="2">CBHHK188m</strain>
    </source>
</reference>